<dbReference type="Proteomes" id="UP000559027">
    <property type="component" value="Unassembled WGS sequence"/>
</dbReference>
<evidence type="ECO:0000313" key="2">
    <source>
        <dbReference type="Proteomes" id="UP000559027"/>
    </source>
</evidence>
<name>A0A8H5FVF3_9AGAR</name>
<keyword evidence="2" id="KW-1185">Reference proteome</keyword>
<dbReference type="AlphaFoldDB" id="A0A8H5FVF3"/>
<reference evidence="1 2" key="1">
    <citation type="journal article" date="2020" name="ISME J.">
        <title>Uncovering the hidden diversity of litter-decomposition mechanisms in mushroom-forming fungi.</title>
        <authorList>
            <person name="Floudas D."/>
            <person name="Bentzer J."/>
            <person name="Ahren D."/>
            <person name="Johansson T."/>
            <person name="Persson P."/>
            <person name="Tunlid A."/>
        </authorList>
    </citation>
    <scope>NUCLEOTIDE SEQUENCE [LARGE SCALE GENOMIC DNA]</scope>
    <source>
        <strain evidence="1 2">CBS 146.42</strain>
    </source>
</reference>
<protein>
    <submittedName>
        <fullName evidence="1">Uncharacterized protein</fullName>
    </submittedName>
</protein>
<comment type="caution">
    <text evidence="1">The sequence shown here is derived from an EMBL/GenBank/DDBJ whole genome shotgun (WGS) entry which is preliminary data.</text>
</comment>
<organism evidence="1 2">
    <name type="scientific">Leucocoprinus leucothites</name>
    <dbReference type="NCBI Taxonomy" id="201217"/>
    <lineage>
        <taxon>Eukaryota</taxon>
        <taxon>Fungi</taxon>
        <taxon>Dikarya</taxon>
        <taxon>Basidiomycota</taxon>
        <taxon>Agaricomycotina</taxon>
        <taxon>Agaricomycetes</taxon>
        <taxon>Agaricomycetidae</taxon>
        <taxon>Agaricales</taxon>
        <taxon>Agaricineae</taxon>
        <taxon>Agaricaceae</taxon>
        <taxon>Leucocoprinus</taxon>
    </lineage>
</organism>
<proteinExistence type="predicted"/>
<gene>
    <name evidence="1" type="ORF">D9756_008307</name>
</gene>
<accession>A0A8H5FVF3</accession>
<dbReference type="EMBL" id="JAACJO010000013">
    <property type="protein sequence ID" value="KAF5351235.1"/>
    <property type="molecule type" value="Genomic_DNA"/>
</dbReference>
<sequence length="75" mass="8330">MLPPSTALVLESIDWGAIVDLVYSVTGARLILNVCEAGCSFGESLLSKPIHSMQFHHWTDHDDDDEELDTLEEDT</sequence>
<evidence type="ECO:0000313" key="1">
    <source>
        <dbReference type="EMBL" id="KAF5351235.1"/>
    </source>
</evidence>